<keyword evidence="2" id="KW-0808">Transferase</keyword>
<dbReference type="GO" id="GO:0016740">
    <property type="term" value="F:transferase activity"/>
    <property type="evidence" value="ECO:0007669"/>
    <property type="project" value="UniProtKB-KW"/>
</dbReference>
<evidence type="ECO:0000313" key="3">
    <source>
        <dbReference type="Proteomes" id="UP000031518"/>
    </source>
</evidence>
<proteinExistence type="predicted"/>
<reference evidence="2 3" key="1">
    <citation type="submission" date="2013-12" db="EMBL/GenBank/DDBJ databases">
        <authorList>
            <person name="Stott M."/>
        </authorList>
    </citation>
    <scope>NUCLEOTIDE SEQUENCE [LARGE SCALE GENOMIC DNA]</scope>
    <source>
        <strain evidence="2 3">K22</strain>
    </source>
</reference>
<gene>
    <name evidence="2" type="ORF">PYK22_02280</name>
</gene>
<accession>A0A0B6X1L6</accession>
<evidence type="ECO:0000313" key="2">
    <source>
        <dbReference type="EMBL" id="CDM66260.1"/>
    </source>
</evidence>
<dbReference type="PANTHER" id="PTHR43179:SF7">
    <property type="entry name" value="RHAMNOSYLTRANSFERASE WBBL"/>
    <property type="match status" value="1"/>
</dbReference>
<dbReference type="PANTHER" id="PTHR43179">
    <property type="entry name" value="RHAMNOSYLTRANSFERASE WBBL"/>
    <property type="match status" value="1"/>
</dbReference>
<organism evidence="2 3">
    <name type="scientific">Pyrinomonas methylaliphatogenes</name>
    <dbReference type="NCBI Taxonomy" id="454194"/>
    <lineage>
        <taxon>Bacteria</taxon>
        <taxon>Pseudomonadati</taxon>
        <taxon>Acidobacteriota</taxon>
        <taxon>Blastocatellia</taxon>
        <taxon>Blastocatellales</taxon>
        <taxon>Pyrinomonadaceae</taxon>
        <taxon>Pyrinomonas</taxon>
    </lineage>
</organism>
<dbReference type="STRING" id="454194.PYK22_02280"/>
<dbReference type="SUPFAM" id="SSF53448">
    <property type="entry name" value="Nucleotide-diphospho-sugar transferases"/>
    <property type="match status" value="1"/>
</dbReference>
<dbReference type="Gene3D" id="3.90.550.10">
    <property type="entry name" value="Spore Coat Polysaccharide Biosynthesis Protein SpsA, Chain A"/>
    <property type="match status" value="1"/>
</dbReference>
<dbReference type="AlphaFoldDB" id="A0A0B6X1L6"/>
<sequence length="316" mass="37149">MTGSQVNIIVVPRECFCRAGTSLQSIYENTQYPFSLIYVDGNSPRGIRRWLEREAADKGFKLVRFDRYLAPNEARNIGLQHADAKYVVFVDNDVLVAPGWLENLVACAEETDAWVVAPLYLEGSWEDPRVHMAGGWWRITEEDGKRIFVEEHSSYERRVDDPEVPRSRIQCDLIEFHTVLVRRDVFQKIGPLDERLKSVLEHVDFCMSVVEAGGTIYLEPKSRIMFRKPPRVTLSDLPYFLLRWSDAWGEESMKAFGEKRKVEVGYYQVEWWREYRRLSLLPILWRLERLAGRRAEPLERKLIFPIEEKLNRFLFS</sequence>
<reference evidence="2 3" key="2">
    <citation type="submission" date="2015-01" db="EMBL/GenBank/DDBJ databases">
        <title>Complete genome sequence of Pyrinomonas methylaliphatogenes type strain K22T.</title>
        <authorList>
            <person name="Lee K.C.Y."/>
            <person name="Power J.F."/>
            <person name="Dunfield P.F."/>
            <person name="Morgan X.C."/>
            <person name="Huttenhower C."/>
            <person name="Stott M.B."/>
        </authorList>
    </citation>
    <scope>NUCLEOTIDE SEQUENCE [LARGE SCALE GENOMIC DNA]</scope>
    <source>
        <strain evidence="2 3">K22</strain>
    </source>
</reference>
<dbReference type="Proteomes" id="UP000031518">
    <property type="component" value="Unassembled WGS sequence"/>
</dbReference>
<protein>
    <submittedName>
        <fullName evidence="2">Predicted glycosyltransferase</fullName>
    </submittedName>
</protein>
<dbReference type="InterPro" id="IPR001173">
    <property type="entry name" value="Glyco_trans_2-like"/>
</dbReference>
<dbReference type="InterPro" id="IPR029044">
    <property type="entry name" value="Nucleotide-diphossugar_trans"/>
</dbReference>
<dbReference type="EMBL" id="CBXV010000008">
    <property type="protein sequence ID" value="CDM66260.1"/>
    <property type="molecule type" value="Genomic_DNA"/>
</dbReference>
<dbReference type="Pfam" id="PF00535">
    <property type="entry name" value="Glycos_transf_2"/>
    <property type="match status" value="1"/>
</dbReference>
<feature type="domain" description="Glycosyltransferase 2-like" evidence="1">
    <location>
        <begin position="21"/>
        <end position="142"/>
    </location>
</feature>
<dbReference type="RefSeq" id="WP_041977435.1">
    <property type="nucleotide sequence ID" value="NZ_CBXV010000008.1"/>
</dbReference>
<evidence type="ECO:0000259" key="1">
    <source>
        <dbReference type="Pfam" id="PF00535"/>
    </source>
</evidence>
<dbReference type="OrthoDB" id="9771846at2"/>
<name>A0A0B6X1L6_9BACT</name>
<keyword evidence="3" id="KW-1185">Reference proteome</keyword>